<organism evidence="1 2">
    <name type="scientific">Hyphobacterium marinum</name>
    <dbReference type="NCBI Taxonomy" id="3116574"/>
    <lineage>
        <taxon>Bacteria</taxon>
        <taxon>Pseudomonadati</taxon>
        <taxon>Pseudomonadota</taxon>
        <taxon>Alphaproteobacteria</taxon>
        <taxon>Maricaulales</taxon>
        <taxon>Maricaulaceae</taxon>
        <taxon>Hyphobacterium</taxon>
    </lineage>
</organism>
<comment type="caution">
    <text evidence="1">The sequence shown here is derived from an EMBL/GenBank/DDBJ whole genome shotgun (WGS) entry which is preliminary data.</text>
</comment>
<evidence type="ECO:0000313" key="2">
    <source>
        <dbReference type="Proteomes" id="UP001310692"/>
    </source>
</evidence>
<reference evidence="1 2" key="1">
    <citation type="submission" date="2024-01" db="EMBL/GenBank/DDBJ databases">
        <title>Hyphobacterium bacterium isolated from marine sediment.</title>
        <authorList>
            <person name="Zhao S."/>
        </authorList>
    </citation>
    <scope>NUCLEOTIDE SEQUENCE [LARGE SCALE GENOMIC DNA]</scope>
    <source>
        <strain evidence="1 2">Y60-23</strain>
    </source>
</reference>
<dbReference type="Gene3D" id="3.40.50.1240">
    <property type="entry name" value="Phosphoglycerate mutase-like"/>
    <property type="match status" value="1"/>
</dbReference>
<accession>A0ABU7LWI4</accession>
<dbReference type="SUPFAM" id="SSF53254">
    <property type="entry name" value="Phosphoglycerate mutase-like"/>
    <property type="match status" value="1"/>
</dbReference>
<evidence type="ECO:0000313" key="1">
    <source>
        <dbReference type="EMBL" id="MEE2565555.1"/>
    </source>
</evidence>
<proteinExistence type="predicted"/>
<dbReference type="InterPro" id="IPR029033">
    <property type="entry name" value="His_PPase_superfam"/>
</dbReference>
<gene>
    <name evidence="1" type="ORF">V0U35_02585</name>
</gene>
<name>A0ABU7LWI4_9PROT</name>
<dbReference type="RefSeq" id="WP_330195090.1">
    <property type="nucleotide sequence ID" value="NZ_JAZDRO010000001.1"/>
</dbReference>
<dbReference type="Proteomes" id="UP001310692">
    <property type="component" value="Unassembled WGS sequence"/>
</dbReference>
<keyword evidence="2" id="KW-1185">Reference proteome</keyword>
<dbReference type="EMBL" id="JAZDRO010000001">
    <property type="protein sequence ID" value="MEE2565555.1"/>
    <property type="molecule type" value="Genomic_DNA"/>
</dbReference>
<evidence type="ECO:0008006" key="3">
    <source>
        <dbReference type="Google" id="ProtNLM"/>
    </source>
</evidence>
<sequence>MRLQKPFDRPLDIDPAPATARANLLRHSGLALIASVLVLAPLVPYAYGQTDPGFDRPGLLDAAPEDSRAALEGADRHILVVRHARKADESCNAIDCPLGEPGEAMVSGLSALIGEPPVDAALASAACRTVETAEAGGAWVTMHRAADTYALACGGGTVDRTRTEAMTEARDGLARWTLVGEHSNTTCLWVAAFAGDDAAEGAGCVEGALGHEDYGDVFWLHRTAGEWQVVVLPGVFDVETVEAQ</sequence>
<protein>
    <recommendedName>
        <fullName evidence="3">Histidine phosphatase family protein</fullName>
    </recommendedName>
</protein>